<dbReference type="Proteomes" id="UP001501600">
    <property type="component" value="Unassembled WGS sequence"/>
</dbReference>
<proteinExistence type="predicted"/>
<feature type="compositionally biased region" description="Basic and acidic residues" evidence="1">
    <location>
        <begin position="59"/>
        <end position="85"/>
    </location>
</feature>
<keyword evidence="4" id="KW-1185">Reference proteome</keyword>
<feature type="chain" id="PRO_5047009117" description="Ig-like domain-containing protein" evidence="2">
    <location>
        <begin position="26"/>
        <end position="638"/>
    </location>
</feature>
<evidence type="ECO:0000313" key="3">
    <source>
        <dbReference type="EMBL" id="GAA5188450.1"/>
    </source>
</evidence>
<organism evidence="3 4">
    <name type="scientific">Ferrimonas gelatinilytica</name>
    <dbReference type="NCBI Taxonomy" id="1255257"/>
    <lineage>
        <taxon>Bacteria</taxon>
        <taxon>Pseudomonadati</taxon>
        <taxon>Pseudomonadota</taxon>
        <taxon>Gammaproteobacteria</taxon>
        <taxon>Alteromonadales</taxon>
        <taxon>Ferrimonadaceae</taxon>
        <taxon>Ferrimonas</taxon>
    </lineage>
</organism>
<dbReference type="EMBL" id="BAABLF010000005">
    <property type="protein sequence ID" value="GAA5188450.1"/>
    <property type="molecule type" value="Genomic_DNA"/>
</dbReference>
<sequence length="638" mass="71735">MPLSPLRYATVAIFTSFMMVSHVNASNESTQITKPAANGHHNRSPQSGEETLFLQAKPTKPEPCKDKENCSDKPKPIGGKPDKPVTEPLECAPGDVEQEIREDEHTWLRQCDSSGHWGEWLIQPNLVLAGPTEAASVPVSLSYTAALNTEAIDPSQLEWQQLSNLEIETITEGSEVQVSVGQLVQAATLRMQARYRKENGYEAQQVIETPLYPDLKPFVPQNIRYGDEPVQLEVTGGHTGAYRYTSLTPDVVSIDASGMLSIKYVGHAEIQVIQLADGVYPQLEKSIAFEVGKTAGEQLELDSLELYFGDPEVTLELPPLGDQQEVVIASSDPYVVAPYEAENQQLLAIRGEGEALLHYEFSETDTHEAGEATQAVTVHYAVFSEPRVEAPISELSTNSIQTYYQPGDTLSYRYRARLINTTQDRTQCARRWTDQRDEQGYWITKEYCVEPGEQIDLPGGEFSARQSSEGPLKIIWDTEPLYLPFTPQMMSLDWNRCYWEESQHTYVGYTKNSTSYSGKRTCALLYHPEPLEWRSWRVEGEDLSVTTFTFSQGNYSGMIETVALDQHSLAYLKVNRTRLDTLRRNSNGTEEPETCKLWFNPEVGPVRAICDDKSKDDSRRSSPRLEVRLELIGIAQQQ</sequence>
<evidence type="ECO:0008006" key="5">
    <source>
        <dbReference type="Google" id="ProtNLM"/>
    </source>
</evidence>
<evidence type="ECO:0000256" key="2">
    <source>
        <dbReference type="SAM" id="SignalP"/>
    </source>
</evidence>
<reference evidence="4" key="1">
    <citation type="journal article" date="2019" name="Int. J. Syst. Evol. Microbiol.">
        <title>The Global Catalogue of Microorganisms (GCM) 10K type strain sequencing project: providing services to taxonomists for standard genome sequencing and annotation.</title>
        <authorList>
            <consortium name="The Broad Institute Genomics Platform"/>
            <consortium name="The Broad Institute Genome Sequencing Center for Infectious Disease"/>
            <person name="Wu L."/>
            <person name="Ma J."/>
        </authorList>
    </citation>
    <scope>NUCLEOTIDE SEQUENCE [LARGE SCALE GENOMIC DNA]</scope>
    <source>
        <strain evidence="4">JCM 18720</strain>
    </source>
</reference>
<gene>
    <name evidence="3" type="ORF">GCM10025772_08500</name>
</gene>
<accession>A0ABP9RYR9</accession>
<evidence type="ECO:0000313" key="4">
    <source>
        <dbReference type="Proteomes" id="UP001501600"/>
    </source>
</evidence>
<keyword evidence="2" id="KW-0732">Signal</keyword>
<name>A0ABP9RYR9_9GAMM</name>
<feature type="region of interest" description="Disordered" evidence="1">
    <location>
        <begin position="59"/>
        <end position="90"/>
    </location>
</feature>
<comment type="caution">
    <text evidence="3">The sequence shown here is derived from an EMBL/GenBank/DDBJ whole genome shotgun (WGS) entry which is preliminary data.</text>
</comment>
<protein>
    <recommendedName>
        <fullName evidence="5">Ig-like domain-containing protein</fullName>
    </recommendedName>
</protein>
<dbReference type="RefSeq" id="WP_345315798.1">
    <property type="nucleotide sequence ID" value="NZ_BAABLF010000005.1"/>
</dbReference>
<feature type="signal peptide" evidence="2">
    <location>
        <begin position="1"/>
        <end position="25"/>
    </location>
</feature>
<evidence type="ECO:0000256" key="1">
    <source>
        <dbReference type="SAM" id="MobiDB-lite"/>
    </source>
</evidence>